<name>A0A7Z3GPU2_9PSED</name>
<dbReference type="Pfam" id="PF10983">
    <property type="entry name" value="DUF2793"/>
    <property type="match status" value="1"/>
</dbReference>
<keyword evidence="2" id="KW-1185">Reference proteome</keyword>
<dbReference type="EMBL" id="CP048833">
    <property type="protein sequence ID" value="QJP08415.1"/>
    <property type="molecule type" value="Genomic_DNA"/>
</dbReference>
<reference evidence="1 2" key="1">
    <citation type="submission" date="2020-02" db="EMBL/GenBank/DDBJ databases">
        <title>Complete genome sequence of Pseudomonas multiresinivorans ORNL1.</title>
        <authorList>
            <person name="Podar M."/>
        </authorList>
    </citation>
    <scope>NUCLEOTIDE SEQUENCE [LARGE SCALE GENOMIC DNA]</scope>
    <source>
        <strain evidence="2">populi</strain>
    </source>
</reference>
<dbReference type="InterPro" id="IPR011049">
    <property type="entry name" value="Serralysin-like_metalloprot_C"/>
</dbReference>
<evidence type="ECO:0000313" key="2">
    <source>
        <dbReference type="Proteomes" id="UP000502549"/>
    </source>
</evidence>
<accession>A0A7Z3GPU2</accession>
<organism evidence="1 2">
    <name type="scientific">Pseudomonas multiresinivorans</name>
    <dbReference type="NCBI Taxonomy" id="95301"/>
    <lineage>
        <taxon>Bacteria</taxon>
        <taxon>Pseudomonadati</taxon>
        <taxon>Pseudomonadota</taxon>
        <taxon>Gammaproteobacteria</taxon>
        <taxon>Pseudomonadales</taxon>
        <taxon>Pseudomonadaceae</taxon>
        <taxon>Pseudomonas</taxon>
    </lineage>
</organism>
<dbReference type="AlphaFoldDB" id="A0A7Z3GPU2"/>
<proteinExistence type="predicted"/>
<dbReference type="InterPro" id="IPR021251">
    <property type="entry name" value="DUF2793"/>
</dbReference>
<dbReference type="KEGG" id="pmui:G4G71_11215"/>
<dbReference type="Gene3D" id="2.150.10.10">
    <property type="entry name" value="Serralysin-like metalloprotease, C-terminal"/>
    <property type="match status" value="1"/>
</dbReference>
<gene>
    <name evidence="1" type="ORF">G4G71_11215</name>
</gene>
<protein>
    <submittedName>
        <fullName evidence="1">DUF2793 domain-containing protein</fullName>
    </submittedName>
</protein>
<evidence type="ECO:0000313" key="1">
    <source>
        <dbReference type="EMBL" id="QJP08415.1"/>
    </source>
</evidence>
<dbReference type="Proteomes" id="UP000502549">
    <property type="component" value="Chromosome"/>
</dbReference>
<sequence length="610" mass="61135">MSSNTPKLKIQELENSASQSQVVNSSGYAILDVLVDKTVKSRGTNTPPSTPVDGDAYILGSSPTGLWSGKGTQIAFWRSSANAWQFIVPLTGWTLRVQDDLDANGIPKQYGYTGSAWAAPADGGSFTGGTLASALNEAPPVTLASAATVNIGAAAANTVNVTGTTTITAFDTIAAGATRRVIFAGILTLTHNATSLILPTGANITTAAGDVAEFVSLGSGNWKCISYQRANGTALATGGSSLSNFTEALNTTAPNATVPVVSLTATNAATNVDVVYAPKGTGAVLAQVPDATAAGGNKRGAGAFDFQTSRSTAAQVASGTNSVIVGGQQNTASGIRSFVGGGIGNSASGGNDVVVGGNGNSSSGGQNFIGAGGSCSAAGSYNSIVGGSSNTIQSANYCFTGGGQSNVHTGTGDYRCHLGGQSNSSPTGVTGSATTGGRENVANGDYSITLGGYQTQGRQIYGGVHHANGRFAANGDAQWSNYLFRARTTAATAADMTSDGAAVSANNVMVLNGGQQAWFGKIQLIARNTSNGELAAWEANVLLRRTNTAATIAIVGTPSFSLIASDASLSTLPTPNIYTNTTVGGAVISVTGLASTTIDWVARVNTVEAG</sequence>
<dbReference type="RefSeq" id="WP_169937653.1">
    <property type="nucleotide sequence ID" value="NZ_CP048833.1"/>
</dbReference>